<name>A0AAV5KVK7_9ROSI</name>
<dbReference type="InterPro" id="IPR021298">
    <property type="entry name" value="CFAP298"/>
</dbReference>
<comment type="similarity">
    <text evidence="1">Belongs to the CFAP298 family.</text>
</comment>
<protein>
    <submittedName>
        <fullName evidence="2">Uncharacterized protein</fullName>
    </submittedName>
</protein>
<proteinExistence type="inferred from homology"/>
<accession>A0AAV5KVK7</accession>
<dbReference type="PANTHER" id="PTHR13238:SF0">
    <property type="entry name" value="CILIA- AND FLAGELLA-ASSOCIATED PROTEIN 298"/>
    <property type="match status" value="1"/>
</dbReference>
<gene>
    <name evidence="2" type="ORF">SLEP1_g37565</name>
</gene>
<keyword evidence="3" id="KW-1185">Reference proteome</keyword>
<evidence type="ECO:0000313" key="3">
    <source>
        <dbReference type="Proteomes" id="UP001054252"/>
    </source>
</evidence>
<dbReference type="PANTHER" id="PTHR13238">
    <property type="entry name" value="PROTEIN C21ORF59"/>
    <property type="match status" value="1"/>
</dbReference>
<reference evidence="2 3" key="1">
    <citation type="journal article" date="2021" name="Commun. Biol.">
        <title>The genome of Shorea leprosula (Dipterocarpaceae) highlights the ecological relevance of drought in aseasonal tropical rainforests.</title>
        <authorList>
            <person name="Ng K.K.S."/>
            <person name="Kobayashi M.J."/>
            <person name="Fawcett J.A."/>
            <person name="Hatakeyama M."/>
            <person name="Paape T."/>
            <person name="Ng C.H."/>
            <person name="Ang C.C."/>
            <person name="Tnah L.H."/>
            <person name="Lee C.T."/>
            <person name="Nishiyama T."/>
            <person name="Sese J."/>
            <person name="O'Brien M.J."/>
            <person name="Copetti D."/>
            <person name="Mohd Noor M.I."/>
            <person name="Ong R.C."/>
            <person name="Putra M."/>
            <person name="Sireger I.Z."/>
            <person name="Indrioko S."/>
            <person name="Kosugi Y."/>
            <person name="Izuno A."/>
            <person name="Isagi Y."/>
            <person name="Lee S.L."/>
            <person name="Shimizu K.K."/>
        </authorList>
    </citation>
    <scope>NUCLEOTIDE SEQUENCE [LARGE SCALE GENOMIC DNA]</scope>
    <source>
        <strain evidence="2">214</strain>
    </source>
</reference>
<evidence type="ECO:0000313" key="2">
    <source>
        <dbReference type="EMBL" id="GKV28526.1"/>
    </source>
</evidence>
<organism evidence="2 3">
    <name type="scientific">Rubroshorea leprosula</name>
    <dbReference type="NCBI Taxonomy" id="152421"/>
    <lineage>
        <taxon>Eukaryota</taxon>
        <taxon>Viridiplantae</taxon>
        <taxon>Streptophyta</taxon>
        <taxon>Embryophyta</taxon>
        <taxon>Tracheophyta</taxon>
        <taxon>Spermatophyta</taxon>
        <taxon>Magnoliopsida</taxon>
        <taxon>eudicotyledons</taxon>
        <taxon>Gunneridae</taxon>
        <taxon>Pentapetalae</taxon>
        <taxon>rosids</taxon>
        <taxon>malvids</taxon>
        <taxon>Malvales</taxon>
        <taxon>Dipterocarpaceae</taxon>
        <taxon>Rubroshorea</taxon>
    </lineage>
</organism>
<sequence>MVRIEVKHGDGKEFLYDCLSTSPVDDIASEIIRISNLQSKINCLSLQLEPRLIPLSGDSNATSPYISLFRALEEAKSYASKVTSFLYSFLSAFSASK</sequence>
<dbReference type="Proteomes" id="UP001054252">
    <property type="component" value="Unassembled WGS sequence"/>
</dbReference>
<dbReference type="EMBL" id="BPVZ01000079">
    <property type="protein sequence ID" value="GKV28526.1"/>
    <property type="molecule type" value="Genomic_DNA"/>
</dbReference>
<evidence type="ECO:0000256" key="1">
    <source>
        <dbReference type="ARBA" id="ARBA00009619"/>
    </source>
</evidence>
<comment type="caution">
    <text evidence="2">The sequence shown here is derived from an EMBL/GenBank/DDBJ whole genome shotgun (WGS) entry which is preliminary data.</text>
</comment>
<dbReference type="AlphaFoldDB" id="A0AAV5KVK7"/>